<dbReference type="Proteomes" id="UP000531594">
    <property type="component" value="Unassembled WGS sequence"/>
</dbReference>
<evidence type="ECO:0000256" key="1">
    <source>
        <dbReference type="SAM" id="Phobius"/>
    </source>
</evidence>
<accession>A0A7X0HYC8</accession>
<dbReference type="AlphaFoldDB" id="A0A7X0HYC8"/>
<comment type="caution">
    <text evidence="2">The sequence shown here is derived from an EMBL/GenBank/DDBJ whole genome shotgun (WGS) entry which is preliminary data.</text>
</comment>
<dbReference type="RefSeq" id="WP_184530205.1">
    <property type="nucleotide sequence ID" value="NZ_JACHGK010000031.1"/>
</dbReference>
<sequence length="217" mass="24467">MVRSKVALISSVVILGICMYLYFPFPNNVMLEPRSTFMSFPIRNQEGFIPLGIIGSILFIIAMILSFYGMKKYRFRTIIIAVIVYAILPNLLIAMYQETLASGIKAISYDGKGNCNFENVSEDLLNGECNFVLQNRSGKDVSFELEFLDSFFMEDGIRMESLMNLAGPYSITIEANHKKSIHLKELLDLSDVPKHIDGGTSNNIHFKLIDGENTRTL</sequence>
<protein>
    <submittedName>
        <fullName evidence="2">Uncharacterized protein</fullName>
    </submittedName>
</protein>
<feature type="transmembrane region" description="Helical" evidence="1">
    <location>
        <begin position="48"/>
        <end position="68"/>
    </location>
</feature>
<keyword evidence="1" id="KW-0812">Transmembrane</keyword>
<evidence type="ECO:0000313" key="2">
    <source>
        <dbReference type="EMBL" id="MBB6447860.1"/>
    </source>
</evidence>
<keyword evidence="1" id="KW-1133">Transmembrane helix</keyword>
<feature type="transmembrane region" description="Helical" evidence="1">
    <location>
        <begin position="75"/>
        <end position="96"/>
    </location>
</feature>
<keyword evidence="3" id="KW-1185">Reference proteome</keyword>
<name>A0A7X0HYC8_9BACI</name>
<gene>
    <name evidence="2" type="ORF">HNR53_004571</name>
</gene>
<reference evidence="2 3" key="1">
    <citation type="submission" date="2020-08" db="EMBL/GenBank/DDBJ databases">
        <title>Genomic Encyclopedia of Type Strains, Phase IV (KMG-IV): sequencing the most valuable type-strain genomes for metagenomic binning, comparative biology and taxonomic classification.</title>
        <authorList>
            <person name="Goeker M."/>
        </authorList>
    </citation>
    <scope>NUCLEOTIDE SEQUENCE [LARGE SCALE GENOMIC DNA]</scope>
    <source>
        <strain evidence="2 3">DSM 5391</strain>
    </source>
</reference>
<evidence type="ECO:0000313" key="3">
    <source>
        <dbReference type="Proteomes" id="UP000531594"/>
    </source>
</evidence>
<organism evidence="2 3">
    <name type="scientific">Bacillus benzoevorans</name>
    <dbReference type="NCBI Taxonomy" id="1456"/>
    <lineage>
        <taxon>Bacteria</taxon>
        <taxon>Bacillati</taxon>
        <taxon>Bacillota</taxon>
        <taxon>Bacilli</taxon>
        <taxon>Bacillales</taxon>
        <taxon>Bacillaceae</taxon>
        <taxon>Bacillus</taxon>
    </lineage>
</organism>
<keyword evidence="1" id="KW-0472">Membrane</keyword>
<proteinExistence type="predicted"/>
<dbReference type="EMBL" id="JACHGK010000031">
    <property type="protein sequence ID" value="MBB6447860.1"/>
    <property type="molecule type" value="Genomic_DNA"/>
</dbReference>
<feature type="transmembrane region" description="Helical" evidence="1">
    <location>
        <begin position="7"/>
        <end position="25"/>
    </location>
</feature>